<dbReference type="GO" id="GO:0046872">
    <property type="term" value="F:metal ion binding"/>
    <property type="evidence" value="ECO:0007669"/>
    <property type="project" value="UniProtKB-KW"/>
</dbReference>
<reference evidence="7" key="2">
    <citation type="submission" date="2014-03" db="EMBL/GenBank/DDBJ databases">
        <authorList>
            <person name="Genoscope - CEA"/>
        </authorList>
    </citation>
    <scope>NUCLEOTIDE SEQUENCE</scope>
</reference>
<accession>A0A060W1N8</accession>
<evidence type="ECO:0000256" key="1">
    <source>
        <dbReference type="ARBA" id="ARBA00022723"/>
    </source>
</evidence>
<dbReference type="InterPro" id="IPR001030">
    <property type="entry name" value="Acoase/IPM_deHydtase_lsu_aba"/>
</dbReference>
<dbReference type="GO" id="GO:0051536">
    <property type="term" value="F:iron-sulfur cluster binding"/>
    <property type="evidence" value="ECO:0007669"/>
    <property type="project" value="UniProtKB-KW"/>
</dbReference>
<protein>
    <recommendedName>
        <fullName evidence="6">Aconitase/3-isopropylmalate dehydratase large subunit alpha/beta/alpha domain-containing protein</fullName>
    </recommendedName>
</protein>
<dbReference type="STRING" id="8022.A0A060W1N8"/>
<keyword evidence="5" id="KW-0812">Transmembrane</keyword>
<dbReference type="EMBL" id="FR904306">
    <property type="protein sequence ID" value="CDQ58490.1"/>
    <property type="molecule type" value="Genomic_DNA"/>
</dbReference>
<dbReference type="Gene3D" id="3.30.499.10">
    <property type="entry name" value="Aconitase, domain 3"/>
    <property type="match status" value="1"/>
</dbReference>
<dbReference type="FunFam" id="3.30.499.10:FF:000012">
    <property type="entry name" value="Iron-responsive element binding protein 2"/>
    <property type="match status" value="1"/>
</dbReference>
<keyword evidence="2" id="KW-0408">Iron</keyword>
<proteinExistence type="predicted"/>
<evidence type="ECO:0000313" key="7">
    <source>
        <dbReference type="EMBL" id="CDQ58490.1"/>
    </source>
</evidence>
<gene>
    <name evidence="7" type="ORF">GSONMT00077988001</name>
</gene>
<keyword evidence="3" id="KW-0411">Iron-sulfur</keyword>
<keyword evidence="5" id="KW-0472">Membrane</keyword>
<keyword evidence="5" id="KW-1133">Transmembrane helix</keyword>
<dbReference type="Pfam" id="PF00330">
    <property type="entry name" value="Aconitase"/>
    <property type="match status" value="1"/>
</dbReference>
<dbReference type="PaxDb" id="8022-A0A060W1N8"/>
<feature type="transmembrane region" description="Helical" evidence="5">
    <location>
        <begin position="280"/>
        <end position="302"/>
    </location>
</feature>
<evidence type="ECO:0000256" key="3">
    <source>
        <dbReference type="ARBA" id="ARBA00023014"/>
    </source>
</evidence>
<evidence type="ECO:0000256" key="2">
    <source>
        <dbReference type="ARBA" id="ARBA00023004"/>
    </source>
</evidence>
<sequence>MRGVTNECTCSPLGRAVSSVGLILEHPFNHLIDTLKDGDRKYFNPQKLNDARYDKLPLSIRVLLEAAIRKCDGFYVKEEDVHNILDWSEQQNVAEVPFPPARVLLQDFTGIPAMVDLAAMRDAVTKHGVDPGLVYPVCPTDLIVDHSLQIDLNKCAIQNAPNPGGGDSQSQGPPSRPSPARPTPRRGSQCGGERGSCSKGGCSDTPGRPATAVQQIENTPLLCPFHLQPFGCVSKKKKSGWKEGTQWTSLHFRAWKYRSFIDLNKIVDSILMAKLFPTNYLSLFCLIFVIFKYLQATCAQVYSGHLIHPGYSILPPSPKEVKLHVVEPPLGLFNFLCIIYIVIVKYMMEMF</sequence>
<evidence type="ECO:0000256" key="5">
    <source>
        <dbReference type="SAM" id="Phobius"/>
    </source>
</evidence>
<dbReference type="InterPro" id="IPR006249">
    <property type="entry name" value="Aconitase/IRP2"/>
</dbReference>
<dbReference type="InterPro" id="IPR036008">
    <property type="entry name" value="Aconitase_4Fe-4S_dom"/>
</dbReference>
<evidence type="ECO:0000256" key="4">
    <source>
        <dbReference type="SAM" id="MobiDB-lite"/>
    </source>
</evidence>
<dbReference type="PANTHER" id="PTHR11670">
    <property type="entry name" value="ACONITASE/IRON-RESPONSIVE ELEMENT FAMILY MEMBER"/>
    <property type="match status" value="1"/>
</dbReference>
<dbReference type="AlphaFoldDB" id="A0A060W1N8"/>
<reference evidence="7" key="1">
    <citation type="journal article" date="2014" name="Nat. Commun.">
        <title>The rainbow trout genome provides novel insights into evolution after whole-genome duplication in vertebrates.</title>
        <authorList>
            <person name="Berthelot C."/>
            <person name="Brunet F."/>
            <person name="Chalopin D."/>
            <person name="Juanchich A."/>
            <person name="Bernard M."/>
            <person name="Noel B."/>
            <person name="Bento P."/>
            <person name="Da Silva C."/>
            <person name="Labadie K."/>
            <person name="Alberti A."/>
            <person name="Aury J.M."/>
            <person name="Louis A."/>
            <person name="Dehais P."/>
            <person name="Bardou P."/>
            <person name="Montfort J."/>
            <person name="Klopp C."/>
            <person name="Cabau C."/>
            <person name="Gaspin C."/>
            <person name="Thorgaard G.H."/>
            <person name="Boussaha M."/>
            <person name="Quillet E."/>
            <person name="Guyomard R."/>
            <person name="Galiana D."/>
            <person name="Bobe J."/>
            <person name="Volff J.N."/>
            <person name="Genet C."/>
            <person name="Wincker P."/>
            <person name="Jaillon O."/>
            <person name="Roest Crollius H."/>
            <person name="Guiguen Y."/>
        </authorList>
    </citation>
    <scope>NUCLEOTIDE SEQUENCE [LARGE SCALE GENOMIC DNA]</scope>
</reference>
<evidence type="ECO:0000259" key="6">
    <source>
        <dbReference type="Pfam" id="PF00330"/>
    </source>
</evidence>
<dbReference type="SUPFAM" id="SSF53732">
    <property type="entry name" value="Aconitase iron-sulfur domain"/>
    <property type="match status" value="1"/>
</dbReference>
<feature type="region of interest" description="Disordered" evidence="4">
    <location>
        <begin position="158"/>
        <end position="210"/>
    </location>
</feature>
<keyword evidence="1" id="KW-0479">Metal-binding</keyword>
<feature type="transmembrane region" description="Helical" evidence="5">
    <location>
        <begin position="330"/>
        <end position="348"/>
    </location>
</feature>
<dbReference type="Proteomes" id="UP000193380">
    <property type="component" value="Unassembled WGS sequence"/>
</dbReference>
<feature type="domain" description="Aconitase/3-isopropylmalate dehydratase large subunit alpha/beta/alpha" evidence="6">
    <location>
        <begin position="92"/>
        <end position="149"/>
    </location>
</feature>
<name>A0A060W1N8_ONCMY</name>
<evidence type="ECO:0000313" key="8">
    <source>
        <dbReference type="Proteomes" id="UP000193380"/>
    </source>
</evidence>
<dbReference type="InterPro" id="IPR015931">
    <property type="entry name" value="Acnase/IPM_dHydase_lsu_aba_1/3"/>
</dbReference>
<organism evidence="7 8">
    <name type="scientific">Oncorhynchus mykiss</name>
    <name type="common">Rainbow trout</name>
    <name type="synonym">Salmo gairdneri</name>
    <dbReference type="NCBI Taxonomy" id="8022"/>
    <lineage>
        <taxon>Eukaryota</taxon>
        <taxon>Metazoa</taxon>
        <taxon>Chordata</taxon>
        <taxon>Craniata</taxon>
        <taxon>Vertebrata</taxon>
        <taxon>Euteleostomi</taxon>
        <taxon>Actinopterygii</taxon>
        <taxon>Neopterygii</taxon>
        <taxon>Teleostei</taxon>
        <taxon>Protacanthopterygii</taxon>
        <taxon>Salmoniformes</taxon>
        <taxon>Salmonidae</taxon>
        <taxon>Salmoninae</taxon>
        <taxon>Oncorhynchus</taxon>
    </lineage>
</organism>